<reference evidence="2" key="1">
    <citation type="submission" date="2016-06" db="EMBL/GenBank/DDBJ databases">
        <authorList>
            <person name="Petersen J."/>
            <person name="Sayavedra L."/>
        </authorList>
    </citation>
    <scope>NUCLEOTIDE SEQUENCE [LARGE SCALE GENOMIC DNA]</scope>
    <source>
        <strain evidence="2">BazSymA</strain>
    </source>
</reference>
<dbReference type="Proteomes" id="UP000198988">
    <property type="component" value="Unassembled WGS sequence"/>
</dbReference>
<dbReference type="AlphaFoldDB" id="A0A1H6KI80"/>
<evidence type="ECO:0000313" key="2">
    <source>
        <dbReference type="Proteomes" id="UP000198988"/>
    </source>
</evidence>
<proteinExistence type="predicted"/>
<evidence type="ECO:0000313" key="1">
    <source>
        <dbReference type="EMBL" id="SEH75293.1"/>
    </source>
</evidence>
<protein>
    <submittedName>
        <fullName evidence="1">Uncharacterized protein</fullName>
    </submittedName>
</protein>
<dbReference type="EMBL" id="CDSC02000164">
    <property type="protein sequence ID" value="SEH75293.1"/>
    <property type="molecule type" value="Genomic_DNA"/>
</dbReference>
<gene>
    <name evidence="1" type="ORF">BAZSYMA_ACONTIG01433_1</name>
</gene>
<organism evidence="1 2">
    <name type="scientific">Bathymodiolus azoricus thioautotrophic gill symbiont</name>
    <dbReference type="NCBI Taxonomy" id="235205"/>
    <lineage>
        <taxon>Bacteria</taxon>
        <taxon>Pseudomonadati</taxon>
        <taxon>Pseudomonadota</taxon>
        <taxon>Gammaproteobacteria</taxon>
        <taxon>sulfur-oxidizing symbionts</taxon>
    </lineage>
</organism>
<name>A0A1H6KI80_9GAMM</name>
<accession>A0A1H6KI80</accession>
<sequence length="48" mass="5414">MEAQVHPLTKAILRFIQMHLPLLLLSPMEQSGHGVTQIMKAHMPLVII</sequence>